<dbReference type="InterPro" id="IPR005220">
    <property type="entry name" value="CarO-like"/>
</dbReference>
<reference evidence="3 4" key="1">
    <citation type="submission" date="2019-03" db="EMBL/GenBank/DDBJ databases">
        <title>Genomic Encyclopedia of Type Strains, Phase IV (KMG-IV): sequencing the most valuable type-strain genomes for metagenomic binning, comparative biology and taxonomic classification.</title>
        <authorList>
            <person name="Goeker M."/>
        </authorList>
    </citation>
    <scope>NUCLEOTIDE SEQUENCE [LARGE SCALE GENOMIC DNA]</scope>
    <source>
        <strain evidence="3 4">DSM 1837</strain>
    </source>
</reference>
<keyword evidence="4" id="KW-1185">Reference proteome</keyword>
<dbReference type="PANTHER" id="PTHR36571:SF1">
    <property type="entry name" value="PROTEIN YGIW"/>
    <property type="match status" value="1"/>
</dbReference>
<dbReference type="Proteomes" id="UP000295182">
    <property type="component" value="Unassembled WGS sequence"/>
</dbReference>
<gene>
    <name evidence="3" type="ORF">EV674_1388</name>
</gene>
<keyword evidence="1 2" id="KW-0732">Signal</keyword>
<dbReference type="Gene3D" id="2.40.50.200">
    <property type="entry name" value="Bacterial OB-fold"/>
    <property type="match status" value="1"/>
</dbReference>
<dbReference type="InterPro" id="IPR016052">
    <property type="entry name" value="YgiW/YdeI"/>
</dbReference>
<feature type="signal peptide" evidence="2">
    <location>
        <begin position="1"/>
        <end position="19"/>
    </location>
</feature>
<evidence type="ECO:0000313" key="4">
    <source>
        <dbReference type="Proteomes" id="UP000295182"/>
    </source>
</evidence>
<sequence length="127" mass="13678">MKTFSMFAAGVLLAGAAMAQPATGGFTGAQATARGGFNGPSTIVTAEHAKTLRDDTPVTLRGTIERHTGGENYVFKDASGTVDVEIDDRHWQGQTVSPQDTVEISGEVDHQRHRNTVEIDVKRLRKL</sequence>
<evidence type="ECO:0000256" key="2">
    <source>
        <dbReference type="SAM" id="SignalP"/>
    </source>
</evidence>
<dbReference type="InterPro" id="IPR036700">
    <property type="entry name" value="BOBF_sf"/>
</dbReference>
<proteinExistence type="predicted"/>
<accession>A0A4R2MUP7</accession>
<evidence type="ECO:0000313" key="3">
    <source>
        <dbReference type="EMBL" id="TCP12508.1"/>
    </source>
</evidence>
<dbReference type="PANTHER" id="PTHR36571">
    <property type="entry name" value="PROTEIN YGIW"/>
    <property type="match status" value="1"/>
</dbReference>
<dbReference type="RefSeq" id="WP_132750485.1">
    <property type="nucleotide sequence ID" value="NZ_QXNC01000042.1"/>
</dbReference>
<organism evidence="3 4">
    <name type="scientific">Simplicispira metamorpha</name>
    <dbReference type="NCBI Taxonomy" id="80881"/>
    <lineage>
        <taxon>Bacteria</taxon>
        <taxon>Pseudomonadati</taxon>
        <taxon>Pseudomonadota</taxon>
        <taxon>Betaproteobacteria</taxon>
        <taxon>Burkholderiales</taxon>
        <taxon>Comamonadaceae</taxon>
        <taxon>Simplicispira</taxon>
    </lineage>
</organism>
<comment type="caution">
    <text evidence="3">The sequence shown here is derived from an EMBL/GenBank/DDBJ whole genome shotgun (WGS) entry which is preliminary data.</text>
</comment>
<dbReference type="OrthoDB" id="6650354at2"/>
<name>A0A4R2MUP7_9BURK</name>
<dbReference type="SUPFAM" id="SSF101756">
    <property type="entry name" value="Hypothetical protein YgiW"/>
    <property type="match status" value="1"/>
</dbReference>
<dbReference type="AlphaFoldDB" id="A0A4R2MUP7"/>
<evidence type="ECO:0000256" key="1">
    <source>
        <dbReference type="ARBA" id="ARBA00022729"/>
    </source>
</evidence>
<dbReference type="NCBIfam" id="NF033674">
    <property type="entry name" value="stress_OB_fold"/>
    <property type="match status" value="1"/>
</dbReference>
<protein>
    <submittedName>
        <fullName evidence="3">Uncharacterized protein (TIGR00156 family)</fullName>
    </submittedName>
</protein>
<dbReference type="Pfam" id="PF04076">
    <property type="entry name" value="BOF"/>
    <property type="match status" value="1"/>
</dbReference>
<dbReference type="EMBL" id="SLXH01000038">
    <property type="protein sequence ID" value="TCP12508.1"/>
    <property type="molecule type" value="Genomic_DNA"/>
</dbReference>
<feature type="chain" id="PRO_5020658680" evidence="2">
    <location>
        <begin position="20"/>
        <end position="127"/>
    </location>
</feature>
<dbReference type="NCBIfam" id="TIGR00156">
    <property type="entry name" value="YgiW/YdeI family stress tolerance OB fold protein"/>
    <property type="match status" value="1"/>
</dbReference>